<reference evidence="2" key="2">
    <citation type="submission" date="2022-09" db="EMBL/GenBank/DDBJ databases">
        <title>Biosynthetic gene clusters of Dactylosporangioum fulvum.</title>
        <authorList>
            <person name="Caradec T."/>
        </authorList>
    </citation>
    <scope>NUCLEOTIDE SEQUENCE</scope>
    <source>
        <strain evidence="2">NRRL B-16292</strain>
    </source>
</reference>
<dbReference type="EMBL" id="CP073720">
    <property type="protein sequence ID" value="UWP85805.1"/>
    <property type="molecule type" value="Genomic_DNA"/>
</dbReference>
<feature type="compositionally biased region" description="Basic and acidic residues" evidence="1">
    <location>
        <begin position="53"/>
        <end position="70"/>
    </location>
</feature>
<sequence>MTAKETRHCLCGSALHARSTPPAAAETIAALWEREHTGPGHGAATAAQAAQARRREEDRRERAWRAEAAG</sequence>
<organism evidence="2 3">
    <name type="scientific">Dactylosporangium fulvum</name>
    <dbReference type="NCBI Taxonomy" id="53359"/>
    <lineage>
        <taxon>Bacteria</taxon>
        <taxon>Bacillati</taxon>
        <taxon>Actinomycetota</taxon>
        <taxon>Actinomycetes</taxon>
        <taxon>Micromonosporales</taxon>
        <taxon>Micromonosporaceae</taxon>
        <taxon>Dactylosporangium</taxon>
    </lineage>
</organism>
<feature type="region of interest" description="Disordered" evidence="1">
    <location>
        <begin position="35"/>
        <end position="70"/>
    </location>
</feature>
<accession>A0ABY5W8V7</accession>
<keyword evidence="3" id="KW-1185">Reference proteome</keyword>
<name>A0ABY5W8V7_9ACTN</name>
<protein>
    <submittedName>
        <fullName evidence="2">Uncharacterized protein</fullName>
    </submittedName>
</protein>
<dbReference type="RefSeq" id="WP_259864083.1">
    <property type="nucleotide sequence ID" value="NZ_BAAAST010000073.1"/>
</dbReference>
<evidence type="ECO:0000313" key="2">
    <source>
        <dbReference type="EMBL" id="UWP85805.1"/>
    </source>
</evidence>
<dbReference type="Proteomes" id="UP001059617">
    <property type="component" value="Chromosome"/>
</dbReference>
<gene>
    <name evidence="2" type="ORF">Dfulv_16795</name>
</gene>
<evidence type="ECO:0000256" key="1">
    <source>
        <dbReference type="SAM" id="MobiDB-lite"/>
    </source>
</evidence>
<reference evidence="2" key="1">
    <citation type="submission" date="2021-04" db="EMBL/GenBank/DDBJ databases">
        <authorList>
            <person name="Hartkoorn R.C."/>
            <person name="Beaudoing E."/>
            <person name="Hot D."/>
        </authorList>
    </citation>
    <scope>NUCLEOTIDE SEQUENCE</scope>
    <source>
        <strain evidence="2">NRRL B-16292</strain>
    </source>
</reference>
<proteinExistence type="predicted"/>
<evidence type="ECO:0000313" key="3">
    <source>
        <dbReference type="Proteomes" id="UP001059617"/>
    </source>
</evidence>